<evidence type="ECO:0000256" key="3">
    <source>
        <dbReference type="ARBA" id="ARBA00012601"/>
    </source>
</evidence>
<keyword evidence="5" id="KW-0136">Cellulose degradation</keyword>
<organism evidence="8 9">
    <name type="scientific">Candidatus Methylospira mobilis</name>
    <dbReference type="NCBI Taxonomy" id="1808979"/>
    <lineage>
        <taxon>Bacteria</taxon>
        <taxon>Pseudomonadati</taxon>
        <taxon>Pseudomonadota</taxon>
        <taxon>Gammaproteobacteria</taxon>
        <taxon>Methylococcales</taxon>
        <taxon>Methylococcaceae</taxon>
        <taxon>Candidatus Methylospira</taxon>
    </lineage>
</organism>
<name>A0A5Q0BM02_9GAMM</name>
<comment type="similarity">
    <text evidence="2">Belongs to the glycosyl hydrolase 8 (cellulase D) family.</text>
</comment>
<dbReference type="InParanoid" id="A0A5Q0BM02"/>
<evidence type="ECO:0000313" key="8">
    <source>
        <dbReference type="EMBL" id="QFY44955.1"/>
    </source>
</evidence>
<dbReference type="Proteomes" id="UP000325755">
    <property type="component" value="Chromosome"/>
</dbReference>
<dbReference type="OrthoDB" id="9766708at2"/>
<dbReference type="NCBIfam" id="NF008305">
    <property type="entry name" value="PRK11097.1"/>
    <property type="match status" value="1"/>
</dbReference>
<sequence length="377" mass="41618">MLLLAATFIEVLCGFRLPPEACKADWPDWNRFKKTFINEGGRVIDLGSQNHHTTSEGQAYALFFALAANDADSFKLILQWTENNLAQGDLTAHLPAWEWGKRNDDSWGVLDDNSAADADLWLAYTLGEAGRLWSNQRYASLSVLIANRIAREETADIPELGASLLPGRAGFHPDENTWRLNPSYLPLPLLKRFAVALPQSRWPELLATSRRILLQTSRGFSPDWLLFRTHEGFAPDKQTAGIGGYDAIRVYLWGGLMPASDPFRIQLLEKLAGMKQYTETHGVPPERVDTATGVAENTGPAGFSAALLGFLQASGAPNAVTEQKHRIAALPFAENSNAYYDQALSLFGLGGYEQRFQFADDGSLTTVWSKTKACKTP</sequence>
<dbReference type="EC" id="3.2.1.4" evidence="3"/>
<evidence type="ECO:0000256" key="1">
    <source>
        <dbReference type="ARBA" id="ARBA00000966"/>
    </source>
</evidence>
<dbReference type="Pfam" id="PF01270">
    <property type="entry name" value="Glyco_hydro_8"/>
    <property type="match status" value="1"/>
</dbReference>
<dbReference type="GO" id="GO:0008810">
    <property type="term" value="F:cellulase activity"/>
    <property type="evidence" value="ECO:0007669"/>
    <property type="project" value="UniProtKB-EC"/>
</dbReference>
<dbReference type="InterPro" id="IPR012341">
    <property type="entry name" value="6hp_glycosidase-like_sf"/>
</dbReference>
<evidence type="ECO:0000313" key="9">
    <source>
        <dbReference type="Proteomes" id="UP000325755"/>
    </source>
</evidence>
<comment type="catalytic activity">
    <reaction evidence="1">
        <text>Endohydrolysis of (1-&gt;4)-beta-D-glucosidic linkages in cellulose, lichenin and cereal beta-D-glucans.</text>
        <dbReference type="EC" id="3.2.1.4"/>
    </reaction>
</comment>
<dbReference type="FunCoup" id="A0A5Q0BM02">
    <property type="interactions" value="11"/>
</dbReference>
<keyword evidence="9" id="KW-1185">Reference proteome</keyword>
<dbReference type="Gene3D" id="1.50.10.10">
    <property type="match status" value="1"/>
</dbReference>
<evidence type="ECO:0000256" key="6">
    <source>
        <dbReference type="ARBA" id="ARBA00023295"/>
    </source>
</evidence>
<gene>
    <name evidence="8" type="primary">bcsZ</name>
    <name evidence="8" type="ORF">F6R98_05605</name>
</gene>
<accession>A0A5Q0BM02</accession>
<protein>
    <recommendedName>
        <fullName evidence="3">cellulase</fullName>
        <ecNumber evidence="3">3.2.1.4</ecNumber>
    </recommendedName>
</protein>
<keyword evidence="6 8" id="KW-0326">Glycosidase</keyword>
<dbReference type="InterPro" id="IPR008928">
    <property type="entry name" value="6-hairpin_glycosidase_sf"/>
</dbReference>
<dbReference type="GO" id="GO:0030245">
    <property type="term" value="P:cellulose catabolic process"/>
    <property type="evidence" value="ECO:0007669"/>
    <property type="project" value="UniProtKB-KW"/>
</dbReference>
<keyword evidence="4 8" id="KW-0378">Hydrolase</keyword>
<proteinExistence type="inferred from homology"/>
<dbReference type="EMBL" id="CP044205">
    <property type="protein sequence ID" value="QFY44955.1"/>
    <property type="molecule type" value="Genomic_DNA"/>
</dbReference>
<dbReference type="AlphaFoldDB" id="A0A5Q0BM02"/>
<dbReference type="PRINTS" id="PR00735">
    <property type="entry name" value="GLHYDRLASE8"/>
</dbReference>
<evidence type="ECO:0000256" key="7">
    <source>
        <dbReference type="ARBA" id="ARBA00023326"/>
    </source>
</evidence>
<keyword evidence="7" id="KW-0119">Carbohydrate metabolism</keyword>
<evidence type="ECO:0000256" key="2">
    <source>
        <dbReference type="ARBA" id="ARBA00009209"/>
    </source>
</evidence>
<dbReference type="InterPro" id="IPR002037">
    <property type="entry name" value="Glyco_hydro_8"/>
</dbReference>
<dbReference type="KEGG" id="mmob:F6R98_05605"/>
<reference evidence="8 9" key="1">
    <citation type="submission" date="2019-09" db="EMBL/GenBank/DDBJ databases">
        <title>Ecophysiology of the spiral-shaped methanotroph Methylospira mobilis as revealed by the complete genome sequence.</title>
        <authorList>
            <person name="Oshkin I.Y."/>
            <person name="Dedysh S.N."/>
            <person name="Miroshnikov K."/>
            <person name="Danilova O.V."/>
            <person name="Hakobyan A."/>
            <person name="Liesack W."/>
        </authorList>
    </citation>
    <scope>NUCLEOTIDE SEQUENCE [LARGE SCALE GENOMIC DNA]</scope>
    <source>
        <strain evidence="8 9">Shm1</strain>
    </source>
</reference>
<keyword evidence="7" id="KW-0624">Polysaccharide degradation</keyword>
<evidence type="ECO:0000256" key="5">
    <source>
        <dbReference type="ARBA" id="ARBA00023001"/>
    </source>
</evidence>
<dbReference type="SUPFAM" id="SSF48208">
    <property type="entry name" value="Six-hairpin glycosidases"/>
    <property type="match status" value="1"/>
</dbReference>
<evidence type="ECO:0000256" key="4">
    <source>
        <dbReference type="ARBA" id="ARBA00022801"/>
    </source>
</evidence>